<evidence type="ECO:0000313" key="4">
    <source>
        <dbReference type="Proteomes" id="UP000030765"/>
    </source>
</evidence>
<gene>
    <name evidence="2" type="ORF">ZHAS_00008834</name>
</gene>
<dbReference type="EnsemblMetazoa" id="ASIC008834-RA">
    <property type="protein sequence ID" value="ASIC008834-PA"/>
    <property type="gene ID" value="ASIC008834"/>
</dbReference>
<reference evidence="2 4" key="1">
    <citation type="journal article" date="2014" name="BMC Genomics">
        <title>Genome sequence of Anopheles sinensis provides insight into genetics basis of mosquito competence for malaria parasites.</title>
        <authorList>
            <person name="Zhou D."/>
            <person name="Zhang D."/>
            <person name="Ding G."/>
            <person name="Shi L."/>
            <person name="Hou Q."/>
            <person name="Ye Y."/>
            <person name="Xu Y."/>
            <person name="Zhou H."/>
            <person name="Xiong C."/>
            <person name="Li S."/>
            <person name="Yu J."/>
            <person name="Hong S."/>
            <person name="Yu X."/>
            <person name="Zou P."/>
            <person name="Chen C."/>
            <person name="Chang X."/>
            <person name="Wang W."/>
            <person name="Lv Y."/>
            <person name="Sun Y."/>
            <person name="Ma L."/>
            <person name="Shen B."/>
            <person name="Zhu C."/>
        </authorList>
    </citation>
    <scope>NUCLEOTIDE SEQUENCE [LARGE SCALE GENOMIC DNA]</scope>
</reference>
<keyword evidence="4" id="KW-1185">Reference proteome</keyword>
<feature type="compositionally biased region" description="Basic residues" evidence="1">
    <location>
        <begin position="45"/>
        <end position="57"/>
    </location>
</feature>
<name>A0A084VTF1_ANOSI</name>
<dbReference type="VEuPathDB" id="VectorBase:ASIC008834"/>
<organism evidence="2">
    <name type="scientific">Anopheles sinensis</name>
    <name type="common">Mosquito</name>
    <dbReference type="NCBI Taxonomy" id="74873"/>
    <lineage>
        <taxon>Eukaryota</taxon>
        <taxon>Metazoa</taxon>
        <taxon>Ecdysozoa</taxon>
        <taxon>Arthropoda</taxon>
        <taxon>Hexapoda</taxon>
        <taxon>Insecta</taxon>
        <taxon>Pterygota</taxon>
        <taxon>Neoptera</taxon>
        <taxon>Endopterygota</taxon>
        <taxon>Diptera</taxon>
        <taxon>Nematocera</taxon>
        <taxon>Culicoidea</taxon>
        <taxon>Culicidae</taxon>
        <taxon>Anophelinae</taxon>
        <taxon>Anopheles</taxon>
    </lineage>
</organism>
<evidence type="ECO:0000256" key="1">
    <source>
        <dbReference type="SAM" id="MobiDB-lite"/>
    </source>
</evidence>
<dbReference type="EMBL" id="KE525079">
    <property type="protein sequence ID" value="KFB41245.1"/>
    <property type="molecule type" value="Genomic_DNA"/>
</dbReference>
<accession>A0A084VTF1</accession>
<dbReference type="EMBL" id="ATLV01016350">
    <property type="status" value="NOT_ANNOTATED_CDS"/>
    <property type="molecule type" value="Genomic_DNA"/>
</dbReference>
<evidence type="ECO:0000313" key="3">
    <source>
        <dbReference type="EnsemblMetazoa" id="ASIC008834-PA"/>
    </source>
</evidence>
<protein>
    <submittedName>
        <fullName evidence="2 3">Uncharacterized protein</fullName>
    </submittedName>
</protein>
<proteinExistence type="predicted"/>
<evidence type="ECO:0000313" key="2">
    <source>
        <dbReference type="EMBL" id="KFB41245.1"/>
    </source>
</evidence>
<reference evidence="3" key="2">
    <citation type="submission" date="2020-05" db="UniProtKB">
        <authorList>
            <consortium name="EnsemblMetazoa"/>
        </authorList>
    </citation>
    <scope>IDENTIFICATION</scope>
</reference>
<sequence length="57" mass="6545">MPAFATVSSDWKKQFSKRSNLLQAFPTSPRVPVSEKLCETNLTASKRRRKKQHPVDD</sequence>
<dbReference type="Proteomes" id="UP000030765">
    <property type="component" value="Unassembled WGS sequence"/>
</dbReference>
<feature type="region of interest" description="Disordered" evidence="1">
    <location>
        <begin position="36"/>
        <end position="57"/>
    </location>
</feature>
<dbReference type="AlphaFoldDB" id="A0A084VTF1"/>